<dbReference type="InterPro" id="IPR027417">
    <property type="entry name" value="P-loop_NTPase"/>
</dbReference>
<reference evidence="2" key="2">
    <citation type="submission" date="2006-05" db="EMBL/GenBank/DDBJ databases">
        <title>Sequencing of the draft genome and assembly of Desulfuromonas acetoxidans DSM 684.</title>
        <authorList>
            <consortium name="US DOE Joint Genome Institute (JGI-PGF)"/>
            <person name="Copeland A."/>
            <person name="Lucas S."/>
            <person name="Lapidus A."/>
            <person name="Barry K."/>
            <person name="Detter J.C."/>
            <person name="Glavina del Rio T."/>
            <person name="Hammon N."/>
            <person name="Israni S."/>
            <person name="Dalin E."/>
            <person name="Tice H."/>
            <person name="Bruce D."/>
            <person name="Pitluck S."/>
            <person name="Richardson P."/>
        </authorList>
    </citation>
    <scope>NUCLEOTIDE SEQUENCE [LARGE SCALE GENOMIC DNA]</scope>
    <source>
        <strain evidence="2">DSM 684</strain>
    </source>
</reference>
<accession>Q1K052</accession>
<dbReference type="SUPFAM" id="SSF52540">
    <property type="entry name" value="P-loop containing nucleoside triphosphate hydrolases"/>
    <property type="match status" value="1"/>
</dbReference>
<dbReference type="InterPro" id="IPR052026">
    <property type="entry name" value="ExeA_AAA_ATPase_DNA-bind"/>
</dbReference>
<dbReference type="GO" id="GO:0016887">
    <property type="term" value="F:ATP hydrolysis activity"/>
    <property type="evidence" value="ECO:0007669"/>
    <property type="project" value="InterPro"/>
</dbReference>
<dbReference type="Pfam" id="PF13401">
    <property type="entry name" value="AAA_22"/>
    <property type="match status" value="1"/>
</dbReference>
<comment type="caution">
    <text evidence="2">The sequence shown here is derived from an EMBL/GenBank/DDBJ whole genome shotgun (WGS) entry which is preliminary data.</text>
</comment>
<dbReference type="Proteomes" id="UP000005695">
    <property type="component" value="Unassembled WGS sequence"/>
</dbReference>
<feature type="domain" description="ORC1/DEAH AAA+ ATPase" evidence="1">
    <location>
        <begin position="175"/>
        <end position="309"/>
    </location>
</feature>
<protein>
    <submittedName>
        <fullName evidence="2">Type II secretory pathway component ExeA (Predicted ATPase)-like</fullName>
    </submittedName>
</protein>
<dbReference type="PANTHER" id="PTHR35894:SF1">
    <property type="entry name" value="PHOSPHORIBULOKINASE _ URIDINE KINASE FAMILY"/>
    <property type="match status" value="1"/>
</dbReference>
<evidence type="ECO:0000259" key="1">
    <source>
        <dbReference type="Pfam" id="PF13401"/>
    </source>
</evidence>
<reference evidence="2" key="1">
    <citation type="submission" date="2006-05" db="EMBL/GenBank/DDBJ databases">
        <title>Annotation of the draft genome assembly of Desulfuromonas acetoxidans DSM 684.</title>
        <authorList>
            <consortium name="US DOE Joint Genome Institute (JGI-ORNL)"/>
            <person name="Larimer F."/>
            <person name="Land M."/>
            <person name="Hauser L."/>
        </authorList>
    </citation>
    <scope>NUCLEOTIDE SEQUENCE [LARGE SCALE GENOMIC DNA]</scope>
    <source>
        <strain evidence="2">DSM 684</strain>
    </source>
</reference>
<dbReference type="Gene3D" id="3.40.50.300">
    <property type="entry name" value="P-loop containing nucleotide triphosphate hydrolases"/>
    <property type="match status" value="1"/>
</dbReference>
<proteinExistence type="predicted"/>
<dbReference type="AlphaFoldDB" id="Q1K052"/>
<keyword evidence="3" id="KW-1185">Reference proteome</keyword>
<evidence type="ECO:0000313" key="2">
    <source>
        <dbReference type="EMBL" id="EAT16089.1"/>
    </source>
</evidence>
<name>Q1K052_DESA6</name>
<dbReference type="PANTHER" id="PTHR35894">
    <property type="entry name" value="GENERAL SECRETION PATHWAY PROTEIN A-RELATED"/>
    <property type="match status" value="1"/>
</dbReference>
<organism evidence="2 3">
    <name type="scientific">Desulfuromonas acetoxidans (strain DSM 684 / 11070)</name>
    <dbReference type="NCBI Taxonomy" id="281689"/>
    <lineage>
        <taxon>Bacteria</taxon>
        <taxon>Pseudomonadati</taxon>
        <taxon>Thermodesulfobacteriota</taxon>
        <taxon>Desulfuromonadia</taxon>
        <taxon>Desulfuromonadales</taxon>
        <taxon>Desulfuromonadaceae</taxon>
        <taxon>Desulfuromonas</taxon>
    </lineage>
</organism>
<sequence length="413" mass="47079">MGRPKSNQPHGWDRPVQEIYLKKLLADANISQREFGPMVGVSGTTINLICNKNYIPTTMTGFEQHIEKFIRENEDMMAVLNREKRDVKSIWQPLKGCHMNKIKPASNGVNKPAAMVPGNNQDETEIKEVSMLTDGARKQFKLFRHPFIDDILKDSDIFMSDEHRYIEAAMLDAARHGGFLAVIGEVGSGKSVMRRKVIEQLKRDGDVLVIYPQVIDKERVTAGSICDAIIYDISNEKPKQRLEAKSRQVQRLLLDRSRNGFRHVIILEESHDLSVPVLKYLKRFHELEDGYKKMLGIILVAQTELKSRFTESQNIDMREVIQRVQIAEIHGLNGSLKGYLKVKFERLGVKLDSIFTDDAFDMISSRLTTQDDSRRKVSLAHPLRVNSLVIDAINLAHEMGEERVTGDVIQALY</sequence>
<dbReference type="InterPro" id="IPR049945">
    <property type="entry name" value="AAA_22"/>
</dbReference>
<dbReference type="EMBL" id="AAEW02000007">
    <property type="protein sequence ID" value="EAT16089.1"/>
    <property type="molecule type" value="Genomic_DNA"/>
</dbReference>
<evidence type="ECO:0000313" key="3">
    <source>
        <dbReference type="Proteomes" id="UP000005695"/>
    </source>
</evidence>
<gene>
    <name evidence="2" type="ORF">Dace_2390</name>
</gene>